<dbReference type="InterPro" id="IPR011050">
    <property type="entry name" value="Pectin_lyase_fold/virulence"/>
</dbReference>
<dbReference type="PANTHER" id="PTHR31683">
    <property type="entry name" value="PECTATE LYASE 18-RELATED"/>
    <property type="match status" value="1"/>
</dbReference>
<accession>A0A1M7K7A0</accession>
<evidence type="ECO:0000313" key="5">
    <source>
        <dbReference type="EMBL" id="SHM61084.1"/>
    </source>
</evidence>
<dbReference type="AlphaFoldDB" id="A0A1M7K7A0"/>
<keyword evidence="2" id="KW-0624">Polysaccharide degradation</keyword>
<reference evidence="5 6" key="1">
    <citation type="submission" date="2016-11" db="EMBL/GenBank/DDBJ databases">
        <authorList>
            <person name="Jaros S."/>
            <person name="Januszkiewicz K."/>
            <person name="Wedrychowicz H."/>
        </authorList>
    </citation>
    <scope>NUCLEOTIDE SEQUENCE [LARGE SCALE GENOMIC DNA]</scope>
    <source>
        <strain evidence="5 6">DSM 27406</strain>
    </source>
</reference>
<dbReference type="Proteomes" id="UP000184420">
    <property type="component" value="Unassembled WGS sequence"/>
</dbReference>
<feature type="signal peptide" evidence="3">
    <location>
        <begin position="1"/>
        <end position="31"/>
    </location>
</feature>
<dbReference type="InterPro" id="IPR002022">
    <property type="entry name" value="Pec_lyase"/>
</dbReference>
<dbReference type="PANTHER" id="PTHR31683:SF18">
    <property type="entry name" value="PECTATE LYASE 21-RELATED"/>
    <property type="match status" value="1"/>
</dbReference>
<comment type="subcellular location">
    <subcellularLocation>
        <location evidence="2">Secreted</location>
    </subcellularLocation>
</comment>
<evidence type="ECO:0000256" key="2">
    <source>
        <dbReference type="RuleBase" id="RU361173"/>
    </source>
</evidence>
<evidence type="ECO:0000259" key="4">
    <source>
        <dbReference type="SMART" id="SM00656"/>
    </source>
</evidence>
<feature type="chain" id="PRO_5012929464" evidence="3">
    <location>
        <begin position="32"/>
        <end position="340"/>
    </location>
</feature>
<dbReference type="GO" id="GO:0005576">
    <property type="term" value="C:extracellular region"/>
    <property type="evidence" value="ECO:0007669"/>
    <property type="project" value="UniProtKB-SubCell"/>
</dbReference>
<feature type="domain" description="Pectate lyase" evidence="4">
    <location>
        <begin position="70"/>
        <end position="278"/>
    </location>
</feature>
<keyword evidence="2" id="KW-0119">Carbohydrate metabolism</keyword>
<dbReference type="RefSeq" id="WP_073085663.1">
    <property type="nucleotide sequence ID" value="NZ_FRBL01000009.1"/>
</dbReference>
<dbReference type="PROSITE" id="PS51257">
    <property type="entry name" value="PROKAR_LIPOPROTEIN"/>
    <property type="match status" value="1"/>
</dbReference>
<comment type="similarity">
    <text evidence="2">Belongs to the polysaccharide lyase 1 family.</text>
</comment>
<dbReference type="InterPro" id="IPR045032">
    <property type="entry name" value="PEL"/>
</dbReference>
<dbReference type="GO" id="GO:0030570">
    <property type="term" value="F:pectate lyase activity"/>
    <property type="evidence" value="ECO:0007669"/>
    <property type="project" value="InterPro"/>
</dbReference>
<gene>
    <name evidence="5" type="ORF">SAMN05444266_109184</name>
</gene>
<dbReference type="InterPro" id="IPR012334">
    <property type="entry name" value="Pectin_lyas_fold"/>
</dbReference>
<dbReference type="STRING" id="1419482.SAMN05444266_109184"/>
<keyword evidence="1 2" id="KW-0456">Lyase</keyword>
<proteinExistence type="inferred from homology"/>
<keyword evidence="3" id="KW-0732">Signal</keyword>
<keyword evidence="2" id="KW-0964">Secreted</keyword>
<sequence>MKLRFLKKHTYSKGAVMALLSLFCATTISFSSCSKSTVTDVPSRVKAAVEEVLPGQVGYCNENGTTTGGAAGPTVVVSNATDLNTYATSSQPYVIRVSGTIMLSSRIEVASNKTIQGVNAAAKIVGNIYIANGANNVIVSNLNITNPAGDGITIRGSHHVWVNHCAIFDCSDGLCDINFEADYITVSWCKFYYVNQVDHRYTMILGSAGAEVEGKLHVTLHHNWWGAKCDQRMPSGTLGNAHIFNNYFTSEGNYYCSNARAGSKWWCENNYYYKVNNPCYEQDGGKIRTIGNIYDQCTGSITVGGTSVVSQPTYPYTLTAASSVPAVVSGGAGPQATPAF</sequence>
<evidence type="ECO:0000256" key="1">
    <source>
        <dbReference type="ARBA" id="ARBA00023239"/>
    </source>
</evidence>
<dbReference type="Gene3D" id="2.160.20.10">
    <property type="entry name" value="Single-stranded right-handed beta-helix, Pectin lyase-like"/>
    <property type="match status" value="1"/>
</dbReference>
<dbReference type="OrthoDB" id="9804661at2"/>
<dbReference type="SMART" id="SM00656">
    <property type="entry name" value="Amb_all"/>
    <property type="match status" value="1"/>
</dbReference>
<dbReference type="EMBL" id="FRBL01000009">
    <property type="protein sequence ID" value="SHM61084.1"/>
    <property type="molecule type" value="Genomic_DNA"/>
</dbReference>
<evidence type="ECO:0000313" key="6">
    <source>
        <dbReference type="Proteomes" id="UP000184420"/>
    </source>
</evidence>
<dbReference type="SUPFAM" id="SSF51126">
    <property type="entry name" value="Pectin lyase-like"/>
    <property type="match status" value="1"/>
</dbReference>
<keyword evidence="6" id="KW-1185">Reference proteome</keyword>
<organism evidence="5 6">
    <name type="scientific">Chitinophaga jiangningensis</name>
    <dbReference type="NCBI Taxonomy" id="1419482"/>
    <lineage>
        <taxon>Bacteria</taxon>
        <taxon>Pseudomonadati</taxon>
        <taxon>Bacteroidota</taxon>
        <taxon>Chitinophagia</taxon>
        <taxon>Chitinophagales</taxon>
        <taxon>Chitinophagaceae</taxon>
        <taxon>Chitinophaga</taxon>
    </lineage>
</organism>
<dbReference type="GO" id="GO:0000272">
    <property type="term" value="P:polysaccharide catabolic process"/>
    <property type="evidence" value="ECO:0007669"/>
    <property type="project" value="UniProtKB-KW"/>
</dbReference>
<evidence type="ECO:0000256" key="3">
    <source>
        <dbReference type="SAM" id="SignalP"/>
    </source>
</evidence>
<name>A0A1M7K7A0_9BACT</name>
<dbReference type="Pfam" id="PF00544">
    <property type="entry name" value="Pectate_lyase_4"/>
    <property type="match status" value="1"/>
</dbReference>
<protein>
    <submittedName>
        <fullName evidence="5">Pectate lyase</fullName>
    </submittedName>
</protein>